<gene>
    <name evidence="2" type="ORF">BDLFYP24_00400</name>
</gene>
<evidence type="ECO:0008006" key="3">
    <source>
        <dbReference type="Google" id="ProtNLM"/>
    </source>
</evidence>
<reference evidence="2" key="1">
    <citation type="submission" date="2019-11" db="EMBL/GenBank/DDBJ databases">
        <authorList>
            <person name="Feng L."/>
        </authorList>
    </citation>
    <scope>NUCLEOTIDE SEQUENCE</scope>
    <source>
        <strain evidence="2">BdentiumLFYP24</strain>
    </source>
</reference>
<sequence>MPLEEQTTQAIKEGTEAVARVAVRLTAHGAQALIQAVFGISKAAVHKTHQAIKEHQTTGKMSLKNLNRKTGGATARLDFDLEQGNKLAAELEKSGIDFHISRNKKNGTALVDFPLQASQFVQDTLSRIHPTMSADDINQTIADAQETVRELNDPDMEKVDEQSLAREEAELKEAGIPVEAGSATVSAEQPDYWHATPATSRQKELIGEQVAQGFIPEKEAREFLQGEPTISQANEFLNQHPQTVDHLDLYGQDNISQVKARKKGHKLTKKDVQKAVKKGAQARSQARRATGNAQRHTMKKPATIKK</sequence>
<dbReference type="EMBL" id="CACRSP010000014">
    <property type="protein sequence ID" value="VYT17675.1"/>
    <property type="molecule type" value="Genomic_DNA"/>
</dbReference>
<proteinExistence type="predicted"/>
<accession>A0A6L9SPN1</accession>
<feature type="region of interest" description="Disordered" evidence="1">
    <location>
        <begin position="261"/>
        <end position="306"/>
    </location>
</feature>
<dbReference type="RefSeq" id="WP_156341668.1">
    <property type="nucleotide sequence ID" value="NZ_CACRSP010000014.1"/>
</dbReference>
<dbReference type="InterPro" id="IPR024234">
    <property type="entry name" value="DUF3801"/>
</dbReference>
<dbReference type="AlphaFoldDB" id="A0A6L9SPN1"/>
<name>A0A6L9SPN1_9BIFI</name>
<dbReference type="Pfam" id="PF12687">
    <property type="entry name" value="DUF3801"/>
    <property type="match status" value="1"/>
</dbReference>
<feature type="compositionally biased region" description="Basic residues" evidence="1">
    <location>
        <begin position="296"/>
        <end position="306"/>
    </location>
</feature>
<organism evidence="2">
    <name type="scientific">Bifidobacterium dentium</name>
    <dbReference type="NCBI Taxonomy" id="1689"/>
    <lineage>
        <taxon>Bacteria</taxon>
        <taxon>Bacillati</taxon>
        <taxon>Actinomycetota</taxon>
        <taxon>Actinomycetes</taxon>
        <taxon>Bifidobacteriales</taxon>
        <taxon>Bifidobacteriaceae</taxon>
        <taxon>Bifidobacterium</taxon>
    </lineage>
</organism>
<evidence type="ECO:0000256" key="1">
    <source>
        <dbReference type="SAM" id="MobiDB-lite"/>
    </source>
</evidence>
<protein>
    <recommendedName>
        <fullName evidence="3">DUF3801 domain-containing protein</fullName>
    </recommendedName>
</protein>
<evidence type="ECO:0000313" key="2">
    <source>
        <dbReference type="EMBL" id="VYT17675.1"/>
    </source>
</evidence>